<dbReference type="GeneID" id="58919051"/>
<dbReference type="PANTHER" id="PTHR43032:SF4">
    <property type="entry name" value="OXIDOREDUCTASE MOLYBDOPTERIN-BINDING DOMAIN-CONTAINING PROTEIN"/>
    <property type="match status" value="1"/>
</dbReference>
<evidence type="ECO:0000313" key="3">
    <source>
        <dbReference type="Proteomes" id="UP000516304"/>
    </source>
</evidence>
<dbReference type="CDD" id="cd00321">
    <property type="entry name" value="SO_family_Moco"/>
    <property type="match status" value="1"/>
</dbReference>
<dbReference type="Gene3D" id="3.90.420.10">
    <property type="entry name" value="Oxidoreductase, molybdopterin-binding domain"/>
    <property type="match status" value="1"/>
</dbReference>
<dbReference type="AlphaFoldDB" id="A0A7G2D8D7"/>
<feature type="domain" description="Oxidoreductase molybdopterin-binding" evidence="1">
    <location>
        <begin position="42"/>
        <end position="173"/>
    </location>
</feature>
<dbReference type="RefSeq" id="WP_188202218.1">
    <property type="nucleotide sequence ID" value="NZ_LR881183.1"/>
</dbReference>
<dbReference type="SUPFAM" id="SSF56524">
    <property type="entry name" value="Oxidoreductase molybdopterin-binding domain"/>
    <property type="match status" value="1"/>
</dbReference>
<evidence type="ECO:0000313" key="2">
    <source>
        <dbReference type="EMBL" id="CAD5244463.1"/>
    </source>
</evidence>
<dbReference type="InterPro" id="IPR036374">
    <property type="entry name" value="OxRdtase_Mopterin-bd_sf"/>
</dbReference>
<dbReference type="InterPro" id="IPR000572">
    <property type="entry name" value="OxRdtase_Mopterin-bd_dom"/>
</dbReference>
<dbReference type="KEGG" id="tcq:TIRI35C_1309"/>
<keyword evidence="3" id="KW-1185">Reference proteome</keyword>
<accession>A0A7G2D8D7</accession>
<evidence type="ECO:0000259" key="1">
    <source>
        <dbReference type="Pfam" id="PF00174"/>
    </source>
</evidence>
<reference evidence="2 3" key="1">
    <citation type="submission" date="2020-09" db="EMBL/GenBank/DDBJ databases">
        <authorList>
            <person name="Courtine D."/>
        </authorList>
    </citation>
    <scope>NUCLEOTIDE SEQUENCE [LARGE SCALE GENOMIC DNA]</scope>
    <source>
        <strain evidence="2 3">IRI35c</strain>
    </source>
</reference>
<gene>
    <name evidence="2" type="ORF">TIRI35C_1309</name>
</gene>
<dbReference type="PANTHER" id="PTHR43032">
    <property type="entry name" value="PROTEIN-METHIONINE-SULFOXIDE REDUCTASE"/>
    <property type="match status" value="1"/>
</dbReference>
<dbReference type="Proteomes" id="UP000516304">
    <property type="component" value="Chromosome TIRI35C"/>
</dbReference>
<protein>
    <submittedName>
        <fullName evidence="2">Oxidoreductase molybdopterin binding domain-containing protein</fullName>
    </submittedName>
</protein>
<dbReference type="Pfam" id="PF00174">
    <property type="entry name" value="Oxidored_molyb"/>
    <property type="match status" value="1"/>
</dbReference>
<name>A0A7G2D8D7_9EURY</name>
<proteinExistence type="predicted"/>
<sequence>MRKDVFAFFVIILLLGGTYLLAGNGRKESKTGDYDSPIEGVIQVTGLVERSYNITYDELSKLPSKEVEAPLYCVGEPGKVRKNGTWKGVPLRTVIEAAKPKSRAYKVALYASDGFTTDFYLDTVREDEDIIIAYEFNGEPITPRIVAPDRWGYKWIKHLTKIELVSYDFKGTWESAGYPDDAYITDGSSPGR</sequence>
<dbReference type="EMBL" id="LR881183">
    <property type="protein sequence ID" value="CAD5244463.1"/>
    <property type="molecule type" value="Genomic_DNA"/>
</dbReference>
<organism evidence="2 3">
    <name type="scientific">Thermococcus camini</name>
    <dbReference type="NCBI Taxonomy" id="2016373"/>
    <lineage>
        <taxon>Archaea</taxon>
        <taxon>Methanobacteriati</taxon>
        <taxon>Methanobacteriota</taxon>
        <taxon>Thermococci</taxon>
        <taxon>Thermococcales</taxon>
        <taxon>Thermococcaceae</taxon>
        <taxon>Thermococcus</taxon>
    </lineage>
</organism>